<evidence type="ECO:0000313" key="1">
    <source>
        <dbReference type="EMBL" id="TFK66635.1"/>
    </source>
</evidence>
<reference evidence="1 2" key="1">
    <citation type="journal article" date="2019" name="Nat. Ecol. Evol.">
        <title>Megaphylogeny resolves global patterns of mushroom evolution.</title>
        <authorList>
            <person name="Varga T."/>
            <person name="Krizsan K."/>
            <person name="Foldi C."/>
            <person name="Dima B."/>
            <person name="Sanchez-Garcia M."/>
            <person name="Sanchez-Ramirez S."/>
            <person name="Szollosi G.J."/>
            <person name="Szarkandi J.G."/>
            <person name="Papp V."/>
            <person name="Albert L."/>
            <person name="Andreopoulos W."/>
            <person name="Angelini C."/>
            <person name="Antonin V."/>
            <person name="Barry K.W."/>
            <person name="Bougher N.L."/>
            <person name="Buchanan P."/>
            <person name="Buyck B."/>
            <person name="Bense V."/>
            <person name="Catcheside P."/>
            <person name="Chovatia M."/>
            <person name="Cooper J."/>
            <person name="Damon W."/>
            <person name="Desjardin D."/>
            <person name="Finy P."/>
            <person name="Geml J."/>
            <person name="Haridas S."/>
            <person name="Hughes K."/>
            <person name="Justo A."/>
            <person name="Karasinski D."/>
            <person name="Kautmanova I."/>
            <person name="Kiss B."/>
            <person name="Kocsube S."/>
            <person name="Kotiranta H."/>
            <person name="LaButti K.M."/>
            <person name="Lechner B.E."/>
            <person name="Liimatainen K."/>
            <person name="Lipzen A."/>
            <person name="Lukacs Z."/>
            <person name="Mihaltcheva S."/>
            <person name="Morgado L.N."/>
            <person name="Niskanen T."/>
            <person name="Noordeloos M.E."/>
            <person name="Ohm R.A."/>
            <person name="Ortiz-Santana B."/>
            <person name="Ovrebo C."/>
            <person name="Racz N."/>
            <person name="Riley R."/>
            <person name="Savchenko A."/>
            <person name="Shiryaev A."/>
            <person name="Soop K."/>
            <person name="Spirin V."/>
            <person name="Szebenyi C."/>
            <person name="Tomsovsky M."/>
            <person name="Tulloss R.E."/>
            <person name="Uehling J."/>
            <person name="Grigoriev I.V."/>
            <person name="Vagvolgyi C."/>
            <person name="Papp T."/>
            <person name="Martin F.M."/>
            <person name="Miettinen O."/>
            <person name="Hibbett D.S."/>
            <person name="Nagy L.G."/>
        </authorList>
    </citation>
    <scope>NUCLEOTIDE SEQUENCE [LARGE SCALE GENOMIC DNA]</scope>
    <source>
        <strain evidence="1 2">NL-1719</strain>
    </source>
</reference>
<keyword evidence="2" id="KW-1185">Reference proteome</keyword>
<accession>A0ACD3AMC9</accession>
<sequence length="330" mass="38254">MEGISLPPELYRPISEQIDSTDKQTLCALVLASRTWYQESIHWLYHTIQYIDLLDIVDPLLLFLQLIADSPRHARYVRSFSIRLRGSLSYHKASVPLARSLSNMSNLETLECLGSIRPQYAFALAKTWYFPSLRSFKWMLLESWRDVPIFVERHPHLRELTLRGWRYAQDRKLDKSLLPNLEVVKGGWGGIMAVLNEDRRSIWRVEINLLSTKMVEGGPYKTVKSLTVGGPVKICVLAMTFPLLEELEMRLIISERLEEDMQSLVKALRLKTISFGGWLDDDIEHPQADRERFVKNLFLISESLIKVEINQILQGECDVYHRNLLLEESG</sequence>
<protein>
    <submittedName>
        <fullName evidence="1">Uncharacterized protein</fullName>
    </submittedName>
</protein>
<name>A0ACD3AMC9_9AGAR</name>
<organism evidence="1 2">
    <name type="scientific">Pluteus cervinus</name>
    <dbReference type="NCBI Taxonomy" id="181527"/>
    <lineage>
        <taxon>Eukaryota</taxon>
        <taxon>Fungi</taxon>
        <taxon>Dikarya</taxon>
        <taxon>Basidiomycota</taxon>
        <taxon>Agaricomycotina</taxon>
        <taxon>Agaricomycetes</taxon>
        <taxon>Agaricomycetidae</taxon>
        <taxon>Agaricales</taxon>
        <taxon>Pluteineae</taxon>
        <taxon>Pluteaceae</taxon>
        <taxon>Pluteus</taxon>
    </lineage>
</organism>
<gene>
    <name evidence="1" type="ORF">BDN72DRAFT_843920</name>
</gene>
<dbReference type="Proteomes" id="UP000308600">
    <property type="component" value="Unassembled WGS sequence"/>
</dbReference>
<evidence type="ECO:0000313" key="2">
    <source>
        <dbReference type="Proteomes" id="UP000308600"/>
    </source>
</evidence>
<dbReference type="EMBL" id="ML208398">
    <property type="protein sequence ID" value="TFK66635.1"/>
    <property type="molecule type" value="Genomic_DNA"/>
</dbReference>
<proteinExistence type="predicted"/>